<sequence>MASIEQEEQQYWEDVQAVKQWWQDSRWRYTKRAFTPEQIVAKRGNLKIEYPSNVQSKKLWKNLEERFQNKTASFTYGCLEPTMLTQMVKYLDTVYVSGWQSSSTASSTDEPSPDLADYPMNTVPNKVNQLWMAQLFHDRKQREERLRAPKEQRAKLPNIDYLRPIIADADTGHGGLTAVMKLTKLFIERGAAGIHIEDQAPGTKKCGHMAGKVLVPISEHINRLVAIRAQADIMGTDLLAIARTDSEAATLITSSVDPRDHAFIVGSTNPNLQPLSELLYDAEQAGKNGEALQAIEDKWTAEAGLKLFADAVADEINAGSFGNKAALIGDFRAKVKGQSNKAARAIARSILGRDIYFNWDTPRTREGFYRYQGGTQCAVNRAVAFAPFADLIWMESKLPDYAQAKEFADGVHAVWPEQKLSYNLSPSFNWKAAMPRDEQETYINRLASLGYCWQFITLAGLHTTALISDQFAKAYSKHGMRAYGELVQEPEMEGGVDVVTHQKWSGANYVDELLKMVTGGISSTSAMGKGVTEDQFK</sequence>
<dbReference type="Gene3D" id="1.10.10.850">
    <property type="match status" value="1"/>
</dbReference>
<dbReference type="GO" id="GO:0006097">
    <property type="term" value="P:glyoxylate cycle"/>
    <property type="evidence" value="ECO:0007669"/>
    <property type="project" value="UniProtKB-KW"/>
</dbReference>
<dbReference type="PIRSF" id="PIRSF001362">
    <property type="entry name" value="Isocit_lyase"/>
    <property type="match status" value="1"/>
</dbReference>
<dbReference type="GO" id="GO:0046872">
    <property type="term" value="F:metal ion binding"/>
    <property type="evidence" value="ECO:0007669"/>
    <property type="project" value="UniProtKB-KW"/>
</dbReference>
<dbReference type="GO" id="GO:0006099">
    <property type="term" value="P:tricarboxylic acid cycle"/>
    <property type="evidence" value="ECO:0007669"/>
    <property type="project" value="UniProtKB-KW"/>
</dbReference>
<evidence type="ECO:0000256" key="11">
    <source>
        <dbReference type="PIRSR" id="PIRSR001362-1"/>
    </source>
</evidence>
<accession>A0A2B7X647</accession>
<dbReference type="OrthoDB" id="4078635at2759"/>
<protein>
    <recommendedName>
        <fullName evidence="5 10">Isocitrate lyase</fullName>
    </recommendedName>
</protein>
<evidence type="ECO:0000256" key="7">
    <source>
        <dbReference type="ARBA" id="ARBA00022532"/>
    </source>
</evidence>
<evidence type="ECO:0000256" key="8">
    <source>
        <dbReference type="ARBA" id="ARBA00023239"/>
    </source>
</evidence>
<keyword evidence="15" id="KW-1185">Reference proteome</keyword>
<feature type="binding site" evidence="12">
    <location>
        <begin position="207"/>
        <end position="208"/>
    </location>
    <ligand>
        <name>substrate</name>
    </ligand>
</feature>
<dbReference type="InterPro" id="IPR040442">
    <property type="entry name" value="Pyrv_kinase-like_dom_sf"/>
</dbReference>
<feature type="binding site" evidence="12">
    <location>
        <begin position="97"/>
        <end position="99"/>
    </location>
    <ligand>
        <name>substrate</name>
    </ligand>
</feature>
<feature type="active site" description="Proton acceptor" evidence="11">
    <location>
        <position position="206"/>
    </location>
</feature>
<evidence type="ECO:0000256" key="13">
    <source>
        <dbReference type="PIRSR" id="PIRSR001362-3"/>
    </source>
</evidence>
<evidence type="ECO:0000256" key="4">
    <source>
        <dbReference type="ARBA" id="ARBA00011881"/>
    </source>
</evidence>
<name>A0A2B7X647_POLH7</name>
<dbReference type="STRING" id="1447883.A0A2B7X647"/>
<dbReference type="InterPro" id="IPR018523">
    <property type="entry name" value="Isocitrate_lyase_ph_CS"/>
</dbReference>
<dbReference type="Gene3D" id="3.20.20.60">
    <property type="entry name" value="Phosphoenolpyruvate-binding domains"/>
    <property type="match status" value="1"/>
</dbReference>
<dbReference type="GO" id="GO:0004451">
    <property type="term" value="F:isocitrate lyase activity"/>
    <property type="evidence" value="ECO:0007669"/>
    <property type="project" value="UniProtKB-EC"/>
</dbReference>
<comment type="similarity">
    <text evidence="3 10">Belongs to the isocitrate lyase/PEP mutase superfamily. Isocitrate lyase family.</text>
</comment>
<evidence type="ECO:0000256" key="9">
    <source>
        <dbReference type="ARBA" id="ARBA00023531"/>
    </source>
</evidence>
<dbReference type="GO" id="GO:0046421">
    <property type="term" value="F:methylisocitrate lyase activity"/>
    <property type="evidence" value="ECO:0007669"/>
    <property type="project" value="UniProtKB-EC"/>
</dbReference>
<evidence type="ECO:0000313" key="14">
    <source>
        <dbReference type="EMBL" id="PGH04217.1"/>
    </source>
</evidence>
<dbReference type="InterPro" id="IPR015813">
    <property type="entry name" value="Pyrv/PenolPyrv_kinase-like_dom"/>
</dbReference>
<feature type="binding site" evidence="12">
    <location>
        <position position="243"/>
    </location>
    <ligand>
        <name>substrate</name>
    </ligand>
</feature>
<keyword evidence="13" id="KW-0460">Magnesium</keyword>
<reference evidence="14 15" key="1">
    <citation type="submission" date="2017-10" db="EMBL/GenBank/DDBJ databases">
        <title>Comparative genomics in systemic dimorphic fungi from Ajellomycetaceae.</title>
        <authorList>
            <person name="Munoz J.F."/>
            <person name="Mcewen J.G."/>
            <person name="Clay O.K."/>
            <person name="Cuomo C.A."/>
        </authorList>
    </citation>
    <scope>NUCLEOTIDE SEQUENCE [LARGE SCALE GENOMIC DNA]</scope>
    <source>
        <strain evidence="14 15">UAMH7299</strain>
    </source>
</reference>
<dbReference type="AlphaFoldDB" id="A0A2B7X647"/>
<evidence type="ECO:0000313" key="15">
    <source>
        <dbReference type="Proteomes" id="UP000224634"/>
    </source>
</evidence>
<dbReference type="PANTHER" id="PTHR21631">
    <property type="entry name" value="ISOCITRATE LYASE/MALATE SYNTHASE"/>
    <property type="match status" value="1"/>
</dbReference>
<evidence type="ECO:0000256" key="12">
    <source>
        <dbReference type="PIRSR" id="PIRSR001362-2"/>
    </source>
</evidence>
<gene>
    <name evidence="14" type="ORF">AJ80_08562</name>
</gene>
<evidence type="ECO:0000256" key="6">
    <source>
        <dbReference type="ARBA" id="ARBA00022435"/>
    </source>
</evidence>
<dbReference type="Proteomes" id="UP000224634">
    <property type="component" value="Unassembled WGS sequence"/>
</dbReference>
<feature type="binding site" evidence="12">
    <location>
        <begin position="423"/>
        <end position="427"/>
    </location>
    <ligand>
        <name>substrate</name>
    </ligand>
</feature>
<comment type="caution">
    <text evidence="14">The sequence shown here is derived from an EMBL/GenBank/DDBJ whole genome shotgun (WGS) entry which is preliminary data.</text>
</comment>
<evidence type="ECO:0000256" key="3">
    <source>
        <dbReference type="ARBA" id="ARBA00005704"/>
    </source>
</evidence>
<feature type="binding site" evidence="12">
    <location>
        <position position="457"/>
    </location>
    <ligand>
        <name>substrate</name>
    </ligand>
</feature>
<dbReference type="EMBL" id="PDNA01000202">
    <property type="protein sequence ID" value="PGH04217.1"/>
    <property type="molecule type" value="Genomic_DNA"/>
</dbReference>
<feature type="binding site" evidence="13">
    <location>
        <position position="168"/>
    </location>
    <ligand>
        <name>Mg(2+)</name>
        <dbReference type="ChEBI" id="CHEBI:18420"/>
    </ligand>
</feature>
<comment type="catalytic activity">
    <reaction evidence="9">
        <text>D-threo-isocitrate = glyoxylate + succinate</text>
        <dbReference type="Rhea" id="RHEA:13245"/>
        <dbReference type="ChEBI" id="CHEBI:15562"/>
        <dbReference type="ChEBI" id="CHEBI:30031"/>
        <dbReference type="ChEBI" id="CHEBI:36655"/>
        <dbReference type="EC" id="4.1.3.1"/>
    </reaction>
</comment>
<comment type="subunit">
    <text evidence="4">Homotetramer.</text>
</comment>
<dbReference type="NCBIfam" id="TIGR01346">
    <property type="entry name" value="isocit_lyase"/>
    <property type="match status" value="1"/>
</dbReference>
<organism evidence="14 15">
    <name type="scientific">Polytolypa hystricis (strain UAMH7299)</name>
    <dbReference type="NCBI Taxonomy" id="1447883"/>
    <lineage>
        <taxon>Eukaryota</taxon>
        <taxon>Fungi</taxon>
        <taxon>Dikarya</taxon>
        <taxon>Ascomycota</taxon>
        <taxon>Pezizomycotina</taxon>
        <taxon>Eurotiomycetes</taxon>
        <taxon>Eurotiomycetidae</taxon>
        <taxon>Onygenales</taxon>
        <taxon>Onygenales incertae sedis</taxon>
        <taxon>Polytolypa</taxon>
    </lineage>
</organism>
<dbReference type="FunFam" id="1.10.10.850:FF:000001">
    <property type="entry name" value="Isocitrate lyase"/>
    <property type="match status" value="1"/>
</dbReference>
<keyword evidence="7" id="KW-0816">Tricarboxylic acid cycle</keyword>
<comment type="cofactor">
    <cofactor evidence="13">
        <name>Mg(2+)</name>
        <dbReference type="ChEBI" id="CHEBI:18420"/>
    </cofactor>
    <text evidence="13">Can also use Mn(2+) ion.</text>
</comment>
<keyword evidence="8 10" id="KW-0456">Lyase</keyword>
<dbReference type="PANTHER" id="PTHR21631:SF3">
    <property type="entry name" value="BIFUNCTIONAL GLYOXYLATE CYCLE PROTEIN"/>
    <property type="match status" value="1"/>
</dbReference>
<dbReference type="PROSITE" id="PS00161">
    <property type="entry name" value="ISOCITRATE_LYASE"/>
    <property type="match status" value="1"/>
</dbReference>
<evidence type="ECO:0000256" key="5">
    <source>
        <dbReference type="ARBA" id="ARBA00017446"/>
    </source>
</evidence>
<evidence type="ECO:0000256" key="1">
    <source>
        <dbReference type="ARBA" id="ARBA00001050"/>
    </source>
</evidence>
<evidence type="ECO:0000256" key="10">
    <source>
        <dbReference type="PIRNR" id="PIRNR001362"/>
    </source>
</evidence>
<dbReference type="Pfam" id="PF00463">
    <property type="entry name" value="ICL"/>
    <property type="match status" value="1"/>
</dbReference>
<comment type="catalytic activity">
    <reaction evidence="1">
        <text>(2S,3R)-3-hydroxybutane-1,2,3-tricarboxylate = pyruvate + succinate</text>
        <dbReference type="Rhea" id="RHEA:16809"/>
        <dbReference type="ChEBI" id="CHEBI:15361"/>
        <dbReference type="ChEBI" id="CHEBI:30031"/>
        <dbReference type="ChEBI" id="CHEBI:57429"/>
        <dbReference type="EC" id="4.1.3.30"/>
    </reaction>
</comment>
<comment type="pathway">
    <text evidence="2">Carbohydrate metabolism; glyoxylate cycle; (S)-malate from isocitrate: step 1/2.</text>
</comment>
<keyword evidence="6" id="KW-0329">Glyoxylate bypass</keyword>
<evidence type="ECO:0000256" key="2">
    <source>
        <dbReference type="ARBA" id="ARBA00004793"/>
    </source>
</evidence>
<dbReference type="SUPFAM" id="SSF51621">
    <property type="entry name" value="Phosphoenolpyruvate/pyruvate domain"/>
    <property type="match status" value="1"/>
</dbReference>
<proteinExistence type="inferred from homology"/>
<dbReference type="InterPro" id="IPR006254">
    <property type="entry name" value="Isocitrate_lyase"/>
</dbReference>
<keyword evidence="13" id="KW-0479">Metal-binding</keyword>